<name>A0A948TAJ8_9BACT</name>
<keyword evidence="1" id="KW-0812">Transmembrane</keyword>
<keyword evidence="1" id="KW-1133">Transmembrane helix</keyword>
<accession>A0A948TAJ8</accession>
<comment type="caution">
    <text evidence="2">The sequence shown here is derived from an EMBL/GenBank/DDBJ whole genome shotgun (WGS) entry which is preliminary data.</text>
</comment>
<dbReference type="Proteomes" id="UP000783796">
    <property type="component" value="Unassembled WGS sequence"/>
</dbReference>
<feature type="transmembrane region" description="Helical" evidence="1">
    <location>
        <begin position="37"/>
        <end position="56"/>
    </location>
</feature>
<reference evidence="2" key="2">
    <citation type="submission" date="2021-04" db="EMBL/GenBank/DDBJ databases">
        <authorList>
            <person name="Gilroy R."/>
        </authorList>
    </citation>
    <scope>NUCLEOTIDE SEQUENCE</scope>
    <source>
        <strain evidence="2">G4-2901</strain>
    </source>
</reference>
<sequence>MARNPKKIMKLMMILTIVIGFAALAVGIVAIAKEEYIIATAMILVAAWQIVNYRLWKKRS</sequence>
<proteinExistence type="predicted"/>
<feature type="transmembrane region" description="Helical" evidence="1">
    <location>
        <begin position="12"/>
        <end position="31"/>
    </location>
</feature>
<organism evidence="2 3">
    <name type="scientific">Candidatus Phocaeicola faecigallinarum</name>
    <dbReference type="NCBI Taxonomy" id="2838732"/>
    <lineage>
        <taxon>Bacteria</taxon>
        <taxon>Pseudomonadati</taxon>
        <taxon>Bacteroidota</taxon>
        <taxon>Bacteroidia</taxon>
        <taxon>Bacteroidales</taxon>
        <taxon>Bacteroidaceae</taxon>
        <taxon>Phocaeicola</taxon>
    </lineage>
</organism>
<protein>
    <submittedName>
        <fullName evidence="2">Uncharacterized protein</fullName>
    </submittedName>
</protein>
<reference evidence="2" key="1">
    <citation type="journal article" date="2021" name="PeerJ">
        <title>Extensive microbial diversity within the chicken gut microbiome revealed by metagenomics and culture.</title>
        <authorList>
            <person name="Gilroy R."/>
            <person name="Ravi A."/>
            <person name="Getino M."/>
            <person name="Pursley I."/>
            <person name="Horton D.L."/>
            <person name="Alikhan N.F."/>
            <person name="Baker D."/>
            <person name="Gharbi K."/>
            <person name="Hall N."/>
            <person name="Watson M."/>
            <person name="Adriaenssens E.M."/>
            <person name="Foster-Nyarko E."/>
            <person name="Jarju S."/>
            <person name="Secka A."/>
            <person name="Antonio M."/>
            <person name="Oren A."/>
            <person name="Chaudhuri R.R."/>
            <person name="La Ragione R."/>
            <person name="Hildebrand F."/>
            <person name="Pallen M.J."/>
        </authorList>
    </citation>
    <scope>NUCLEOTIDE SEQUENCE</scope>
    <source>
        <strain evidence="2">G4-2901</strain>
    </source>
</reference>
<evidence type="ECO:0000313" key="3">
    <source>
        <dbReference type="Proteomes" id="UP000783796"/>
    </source>
</evidence>
<dbReference type="AlphaFoldDB" id="A0A948TAJ8"/>
<keyword evidence="1" id="KW-0472">Membrane</keyword>
<gene>
    <name evidence="2" type="ORF">H9777_04460</name>
</gene>
<evidence type="ECO:0000313" key="2">
    <source>
        <dbReference type="EMBL" id="MBU3837565.1"/>
    </source>
</evidence>
<dbReference type="EMBL" id="JAHLFW010000042">
    <property type="protein sequence ID" value="MBU3837565.1"/>
    <property type="molecule type" value="Genomic_DNA"/>
</dbReference>
<evidence type="ECO:0000256" key="1">
    <source>
        <dbReference type="SAM" id="Phobius"/>
    </source>
</evidence>